<evidence type="ECO:0000313" key="2">
    <source>
        <dbReference type="EMBL" id="MPC87628.1"/>
    </source>
</evidence>
<evidence type="ECO:0000313" key="3">
    <source>
        <dbReference type="Proteomes" id="UP000324222"/>
    </source>
</evidence>
<comment type="caution">
    <text evidence="2">The sequence shown here is derived from an EMBL/GenBank/DDBJ whole genome shotgun (WGS) entry which is preliminary data.</text>
</comment>
<sequence>MVVHLITMRYSLLACVDYCPQGRKNRSSERCNEAKRKQSYPLVRPSSSQAETRLNGAAARAAVSASI</sequence>
<organism evidence="2 3">
    <name type="scientific">Portunus trituberculatus</name>
    <name type="common">Swimming crab</name>
    <name type="synonym">Neptunus trituberculatus</name>
    <dbReference type="NCBI Taxonomy" id="210409"/>
    <lineage>
        <taxon>Eukaryota</taxon>
        <taxon>Metazoa</taxon>
        <taxon>Ecdysozoa</taxon>
        <taxon>Arthropoda</taxon>
        <taxon>Crustacea</taxon>
        <taxon>Multicrustacea</taxon>
        <taxon>Malacostraca</taxon>
        <taxon>Eumalacostraca</taxon>
        <taxon>Eucarida</taxon>
        <taxon>Decapoda</taxon>
        <taxon>Pleocyemata</taxon>
        <taxon>Brachyura</taxon>
        <taxon>Eubrachyura</taxon>
        <taxon>Portunoidea</taxon>
        <taxon>Portunidae</taxon>
        <taxon>Portuninae</taxon>
        <taxon>Portunus</taxon>
    </lineage>
</organism>
<proteinExistence type="predicted"/>
<name>A0A5B7J403_PORTR</name>
<keyword evidence="3" id="KW-1185">Reference proteome</keyword>
<feature type="region of interest" description="Disordered" evidence="1">
    <location>
        <begin position="22"/>
        <end position="55"/>
    </location>
</feature>
<gene>
    <name evidence="2" type="ORF">E2C01_082498</name>
</gene>
<feature type="compositionally biased region" description="Basic and acidic residues" evidence="1">
    <location>
        <begin position="26"/>
        <end position="36"/>
    </location>
</feature>
<reference evidence="2 3" key="1">
    <citation type="submission" date="2019-05" db="EMBL/GenBank/DDBJ databases">
        <title>Another draft genome of Portunus trituberculatus and its Hox gene families provides insights of decapod evolution.</title>
        <authorList>
            <person name="Jeong J.-H."/>
            <person name="Song I."/>
            <person name="Kim S."/>
            <person name="Choi T."/>
            <person name="Kim D."/>
            <person name="Ryu S."/>
            <person name="Kim W."/>
        </authorList>
    </citation>
    <scope>NUCLEOTIDE SEQUENCE [LARGE SCALE GENOMIC DNA]</scope>
    <source>
        <tissue evidence="2">Muscle</tissue>
    </source>
</reference>
<dbReference type="Proteomes" id="UP000324222">
    <property type="component" value="Unassembled WGS sequence"/>
</dbReference>
<dbReference type="AlphaFoldDB" id="A0A5B7J403"/>
<evidence type="ECO:0000256" key="1">
    <source>
        <dbReference type="SAM" id="MobiDB-lite"/>
    </source>
</evidence>
<accession>A0A5B7J403</accession>
<dbReference type="EMBL" id="VSRR010075089">
    <property type="protein sequence ID" value="MPC87628.1"/>
    <property type="molecule type" value="Genomic_DNA"/>
</dbReference>
<protein>
    <submittedName>
        <fullName evidence="2">Uncharacterized protein</fullName>
    </submittedName>
</protein>